<keyword evidence="3" id="KW-0614">Plasmid</keyword>
<evidence type="ECO:0000256" key="1">
    <source>
        <dbReference type="SAM" id="MobiDB-lite"/>
    </source>
</evidence>
<dbReference type="PROSITE" id="PS51257">
    <property type="entry name" value="PROKAR_LIPOPROTEIN"/>
    <property type="match status" value="1"/>
</dbReference>
<name>W0RS48_9BACT</name>
<evidence type="ECO:0000313" key="3">
    <source>
        <dbReference type="EMBL" id="AHG92418.1"/>
    </source>
</evidence>
<accession>W0RS48</accession>
<dbReference type="HOGENOM" id="CLU_019257_0_0_0"/>
<reference evidence="3 4" key="1">
    <citation type="journal article" date="2014" name="Genome Announc.">
        <title>Genome Sequence and Methylome of Soil Bacterium Gemmatirosa kalamazoonensis KBS708T, a Member of the Rarely Cultivated Gemmatimonadetes Phylum.</title>
        <authorList>
            <person name="Debruyn J.M."/>
            <person name="Radosevich M."/>
            <person name="Wommack K.E."/>
            <person name="Polson S.W."/>
            <person name="Hauser L.J."/>
            <person name="Fawaz M.N."/>
            <person name="Korlach J."/>
            <person name="Tsai Y.C."/>
        </authorList>
    </citation>
    <scope>NUCLEOTIDE SEQUENCE [LARGE SCALE GENOMIC DNA]</scope>
    <source>
        <strain evidence="3 4">KBS708</strain>
        <plasmid evidence="4">Plasmid 1</plasmid>
    </source>
</reference>
<feature type="region of interest" description="Disordered" evidence="1">
    <location>
        <begin position="199"/>
        <end position="264"/>
    </location>
</feature>
<evidence type="ECO:0008006" key="5">
    <source>
        <dbReference type="Google" id="ProtNLM"/>
    </source>
</evidence>
<dbReference type="InParanoid" id="W0RS48"/>
<dbReference type="Proteomes" id="UP000019151">
    <property type="component" value="Plasmid 1"/>
</dbReference>
<keyword evidence="2" id="KW-0732">Signal</keyword>
<feature type="compositionally biased region" description="Low complexity" evidence="1">
    <location>
        <begin position="41"/>
        <end position="55"/>
    </location>
</feature>
<dbReference type="EMBL" id="CP007129">
    <property type="protein sequence ID" value="AHG92418.1"/>
    <property type="molecule type" value="Genomic_DNA"/>
</dbReference>
<dbReference type="RefSeq" id="WP_148306519.1">
    <property type="nucleotide sequence ID" value="NZ_CP007129.1"/>
</dbReference>
<dbReference type="KEGG" id="gba:J421_4883"/>
<protein>
    <recommendedName>
        <fullName evidence="5">LVIVD repeat-containing protein</fullName>
    </recommendedName>
</protein>
<keyword evidence="4" id="KW-1185">Reference proteome</keyword>
<geneLocation type="plasmid" evidence="3 4">
    <name>1</name>
</geneLocation>
<organism evidence="3 4">
    <name type="scientific">Gemmatirosa kalamazoonensis</name>
    <dbReference type="NCBI Taxonomy" id="861299"/>
    <lineage>
        <taxon>Bacteria</taxon>
        <taxon>Pseudomonadati</taxon>
        <taxon>Gemmatimonadota</taxon>
        <taxon>Gemmatimonadia</taxon>
        <taxon>Gemmatimonadales</taxon>
        <taxon>Gemmatimonadaceae</taxon>
        <taxon>Gemmatirosa</taxon>
    </lineage>
</organism>
<feature type="region of interest" description="Disordered" evidence="1">
    <location>
        <begin position="41"/>
        <end position="85"/>
    </location>
</feature>
<evidence type="ECO:0000313" key="4">
    <source>
        <dbReference type="Proteomes" id="UP000019151"/>
    </source>
</evidence>
<gene>
    <name evidence="3" type="ORF">J421_4883</name>
</gene>
<evidence type="ECO:0000256" key="2">
    <source>
        <dbReference type="SAM" id="SignalP"/>
    </source>
</evidence>
<feature type="compositionally biased region" description="Pro residues" evidence="1">
    <location>
        <begin position="234"/>
        <end position="244"/>
    </location>
</feature>
<dbReference type="OrthoDB" id="1488385at2"/>
<sequence length="600" mass="64639">MTCPSRSLRTLTCVALLAACSSGSPARTDVTVNRAVTHDVSAPLAAGAPPNALAPENEREEESARPVSHDVPPGGAAVEQTAEGTRPAATVVASFDGLGVGFTGPQGYMPTLRNPSDNTLAVGPDHVVQIVNTRMAIYTKRGKLYDTTGKVLYGPVETRTVFRGFGGPCEQRNNGDAVVRYDQLANRWLVVMPIFSRVTDRPNEPPPMQAGPAQRTVPGRPGQPGAAVRLYVPEPTPPPAPPAPGDTGPRRQGQRPPQPTTGSYAMCYAVSTGPDPMGSYYRYEFVRPLFPDYPRPAVWPDAYYVPTSTGDEVIQKHTCAVDRKRMLAGQDATEQCVVIDGVNFLNNADLDGTALPPKGAPNIVLAAGGTQLKKVMEDSAIYAWKFHVDFDDPSKTRLDGPQTIAVAPYHYLCDGQLTSCVPQPGTDRRLDAQGDKLMARVVYRRVGGREMVVATHSVNTSAGGGGVRWYELRPDKHRDLSLAQQGTYAPGGFYRWMASPAIDKKGNIGIGYSFGGLPHFAGQRFAGRLAGDPPGVLTLHETVLVEGEGAQANTLRWEDYTQTAVDPSDDCTIWYVGDYYHKDAPSYSTRIAAVRMPGCR</sequence>
<feature type="signal peptide" evidence="2">
    <location>
        <begin position="1"/>
        <end position="26"/>
    </location>
</feature>
<dbReference type="PATRIC" id="fig|861299.3.peg.4937"/>
<proteinExistence type="predicted"/>
<feature type="compositionally biased region" description="Low complexity" evidence="1">
    <location>
        <begin position="245"/>
        <end position="255"/>
    </location>
</feature>
<dbReference type="AlphaFoldDB" id="W0RS48"/>
<feature type="chain" id="PRO_5004795348" description="LVIVD repeat-containing protein" evidence="2">
    <location>
        <begin position="27"/>
        <end position="600"/>
    </location>
</feature>